<sequence length="272" mass="29494">MHKLVVANLNRAWRGKLFFTALAIMLATALITVLDARHIGPVDPFFTTYLLIVGSVILPLIMTIWVAVFIGTDYSDGTVRNKVIAGHTRWQIYGANLVVCLAVVGLLYVAYLVTAVGLARLTVSGFRLTAIWRGRIGGQFLLIIFGLFSCTSLFVGLCMVLSNRTAATAAVIFLFLTLLIGGGMASMKLAEPAVYTGYSDSGKPVRRKNRSYLGGTKRQIVQMVTDMTPIGQTVRVIMPGSSSLVVLVLYDMLIISGATALGGIIFKRRDLK</sequence>
<feature type="transmembrane region" description="Helical" evidence="1">
    <location>
        <begin position="139"/>
        <end position="161"/>
    </location>
</feature>
<evidence type="ECO:0000256" key="1">
    <source>
        <dbReference type="SAM" id="Phobius"/>
    </source>
</evidence>
<dbReference type="RefSeq" id="WP_152260330.1">
    <property type="nucleotide sequence ID" value="NZ_CP045143.1"/>
</dbReference>
<dbReference type="AlphaFoldDB" id="A0A5P8M2S3"/>
<reference evidence="2 3" key="1">
    <citation type="submission" date="2019-10" db="EMBL/GenBank/DDBJ databases">
        <title>The completed genome of Lactobacillus harbinensis M1.</title>
        <authorList>
            <person name="Zheng Y."/>
        </authorList>
    </citation>
    <scope>NUCLEOTIDE SEQUENCE [LARGE SCALE GENOMIC DNA]</scope>
    <source>
        <strain evidence="2 3">M1</strain>
    </source>
</reference>
<accession>A0A5P8M2S3</accession>
<name>A0A5P8M2S3_9LACO</name>
<dbReference type="GO" id="GO:0140359">
    <property type="term" value="F:ABC-type transporter activity"/>
    <property type="evidence" value="ECO:0007669"/>
    <property type="project" value="InterPro"/>
</dbReference>
<dbReference type="KEGG" id="lhb:D1010_04415"/>
<evidence type="ECO:0000313" key="3">
    <source>
        <dbReference type="Proteomes" id="UP000326779"/>
    </source>
</evidence>
<dbReference type="GO" id="GO:0005886">
    <property type="term" value="C:plasma membrane"/>
    <property type="evidence" value="ECO:0007669"/>
    <property type="project" value="UniProtKB-SubCell"/>
</dbReference>
<feature type="transmembrane region" description="Helical" evidence="1">
    <location>
        <begin position="92"/>
        <end position="119"/>
    </location>
</feature>
<keyword evidence="1" id="KW-1133">Transmembrane helix</keyword>
<evidence type="ECO:0000313" key="2">
    <source>
        <dbReference type="EMBL" id="QFR22743.1"/>
    </source>
</evidence>
<feature type="transmembrane region" description="Helical" evidence="1">
    <location>
        <begin position="244"/>
        <end position="266"/>
    </location>
</feature>
<keyword evidence="1" id="KW-0812">Transmembrane</keyword>
<proteinExistence type="predicted"/>
<dbReference type="EMBL" id="CP045143">
    <property type="protein sequence ID" value="QFR22743.1"/>
    <property type="molecule type" value="Genomic_DNA"/>
</dbReference>
<feature type="transmembrane region" description="Helical" evidence="1">
    <location>
        <begin position="168"/>
        <end position="187"/>
    </location>
</feature>
<gene>
    <name evidence="2" type="ORF">D1010_04415</name>
</gene>
<protein>
    <submittedName>
        <fullName evidence="2">ABC transporter permease subunit</fullName>
    </submittedName>
</protein>
<keyword evidence="1" id="KW-0472">Membrane</keyword>
<organism evidence="2 3">
    <name type="scientific">Schleiferilactobacillus harbinensis</name>
    <dbReference type="NCBI Taxonomy" id="304207"/>
    <lineage>
        <taxon>Bacteria</taxon>
        <taxon>Bacillati</taxon>
        <taxon>Bacillota</taxon>
        <taxon>Bacilli</taxon>
        <taxon>Lactobacillales</taxon>
        <taxon>Lactobacillaceae</taxon>
        <taxon>Schleiferilactobacillus</taxon>
    </lineage>
</organism>
<feature type="transmembrane region" description="Helical" evidence="1">
    <location>
        <begin position="46"/>
        <end position="71"/>
    </location>
</feature>
<dbReference type="Proteomes" id="UP000326779">
    <property type="component" value="Chromosome"/>
</dbReference>